<gene>
    <name evidence="2" type="ORF">PCL_10224</name>
</gene>
<feature type="compositionally biased region" description="Pro residues" evidence="1">
    <location>
        <begin position="1"/>
        <end position="20"/>
    </location>
</feature>
<feature type="region of interest" description="Disordered" evidence="1">
    <location>
        <begin position="1"/>
        <end position="22"/>
    </location>
</feature>
<accession>A0A2U3EFB5</accession>
<comment type="caution">
    <text evidence="2">The sequence shown here is derived from an EMBL/GenBank/DDBJ whole genome shotgun (WGS) entry which is preliminary data.</text>
</comment>
<organism evidence="2 3">
    <name type="scientific">Purpureocillium lilacinum</name>
    <name type="common">Paecilomyces lilacinus</name>
    <dbReference type="NCBI Taxonomy" id="33203"/>
    <lineage>
        <taxon>Eukaryota</taxon>
        <taxon>Fungi</taxon>
        <taxon>Dikarya</taxon>
        <taxon>Ascomycota</taxon>
        <taxon>Pezizomycotina</taxon>
        <taxon>Sordariomycetes</taxon>
        <taxon>Hypocreomycetidae</taxon>
        <taxon>Hypocreales</taxon>
        <taxon>Ophiocordycipitaceae</taxon>
        <taxon>Purpureocillium</taxon>
    </lineage>
</organism>
<proteinExistence type="predicted"/>
<evidence type="ECO:0000256" key="1">
    <source>
        <dbReference type="SAM" id="MobiDB-lite"/>
    </source>
</evidence>
<evidence type="ECO:0000313" key="2">
    <source>
        <dbReference type="EMBL" id="PWI73209.1"/>
    </source>
</evidence>
<dbReference type="AlphaFoldDB" id="A0A2U3EFB5"/>
<reference evidence="2 3" key="1">
    <citation type="journal article" date="2016" name="Front. Microbiol.">
        <title>Genome and transcriptome sequences reveal the specific parasitism of the nematophagous Purpureocillium lilacinum 36-1.</title>
        <authorList>
            <person name="Xie J."/>
            <person name="Li S."/>
            <person name="Mo C."/>
            <person name="Xiao X."/>
            <person name="Peng D."/>
            <person name="Wang G."/>
            <person name="Xiao Y."/>
        </authorList>
    </citation>
    <scope>NUCLEOTIDE SEQUENCE [LARGE SCALE GENOMIC DNA]</scope>
    <source>
        <strain evidence="2 3">36-1</strain>
    </source>
</reference>
<name>A0A2U3EFB5_PURLI</name>
<dbReference type="Proteomes" id="UP000245956">
    <property type="component" value="Unassembled WGS sequence"/>
</dbReference>
<protein>
    <submittedName>
        <fullName evidence="2">Uncharacterized protein</fullName>
    </submittedName>
</protein>
<evidence type="ECO:0000313" key="3">
    <source>
        <dbReference type="Proteomes" id="UP000245956"/>
    </source>
</evidence>
<dbReference type="EMBL" id="LCWV01000005">
    <property type="protein sequence ID" value="PWI73209.1"/>
    <property type="molecule type" value="Genomic_DNA"/>
</dbReference>
<sequence length="98" mass="10928">MPGPAARATPPPPPPPPLPSHPSFTYTTIVAFHRFRAFDFDESYDSDPTPSLLFWLARAAPTRRGRRVQVARSAPAGHHDLRCQCITGTTVGMSWWWS</sequence>